<evidence type="ECO:0000256" key="5">
    <source>
        <dbReference type="ARBA" id="ARBA00023136"/>
    </source>
</evidence>
<dbReference type="EMBL" id="RJSG01000002">
    <property type="protein sequence ID" value="RNL80376.1"/>
    <property type="molecule type" value="Genomic_DNA"/>
</dbReference>
<dbReference type="PANTHER" id="PTHR30250">
    <property type="entry name" value="PST FAMILY PREDICTED COLANIC ACID TRANSPORTER"/>
    <property type="match status" value="1"/>
</dbReference>
<evidence type="ECO:0000256" key="1">
    <source>
        <dbReference type="ARBA" id="ARBA00004651"/>
    </source>
</evidence>
<evidence type="ECO:0000256" key="3">
    <source>
        <dbReference type="ARBA" id="ARBA00022692"/>
    </source>
</evidence>
<feature type="transmembrane region" description="Helical" evidence="6">
    <location>
        <begin position="62"/>
        <end position="81"/>
    </location>
</feature>
<keyword evidence="3 6" id="KW-0812">Transmembrane</keyword>
<feature type="transmembrane region" description="Helical" evidence="6">
    <location>
        <begin position="201"/>
        <end position="220"/>
    </location>
</feature>
<dbReference type="GO" id="GO:0005886">
    <property type="term" value="C:plasma membrane"/>
    <property type="evidence" value="ECO:0007669"/>
    <property type="project" value="UniProtKB-SubCell"/>
</dbReference>
<name>A0A3N0DY05_9ACTN</name>
<feature type="transmembrane region" description="Helical" evidence="6">
    <location>
        <begin position="331"/>
        <end position="350"/>
    </location>
</feature>
<feature type="transmembrane region" description="Helical" evidence="6">
    <location>
        <begin position="124"/>
        <end position="147"/>
    </location>
</feature>
<evidence type="ECO:0000256" key="6">
    <source>
        <dbReference type="SAM" id="Phobius"/>
    </source>
</evidence>
<dbReference type="Pfam" id="PF01943">
    <property type="entry name" value="Polysacc_synt"/>
    <property type="match status" value="1"/>
</dbReference>
<gene>
    <name evidence="7" type="ORF">EFL95_08450</name>
</gene>
<protein>
    <submittedName>
        <fullName evidence="7">Polysaccharide biosynthesis protein</fullName>
    </submittedName>
</protein>
<evidence type="ECO:0000256" key="2">
    <source>
        <dbReference type="ARBA" id="ARBA00022475"/>
    </source>
</evidence>
<feature type="transmembrane region" description="Helical" evidence="6">
    <location>
        <begin position="226"/>
        <end position="250"/>
    </location>
</feature>
<keyword evidence="5 6" id="KW-0472">Membrane</keyword>
<feature type="transmembrane region" description="Helical" evidence="6">
    <location>
        <begin position="153"/>
        <end position="173"/>
    </location>
</feature>
<feature type="transmembrane region" description="Helical" evidence="6">
    <location>
        <begin position="262"/>
        <end position="284"/>
    </location>
</feature>
<comment type="subcellular location">
    <subcellularLocation>
        <location evidence="1">Cell membrane</location>
        <topology evidence="1">Multi-pass membrane protein</topology>
    </subcellularLocation>
</comment>
<dbReference type="AlphaFoldDB" id="A0A3N0DY05"/>
<evidence type="ECO:0000256" key="4">
    <source>
        <dbReference type="ARBA" id="ARBA00022989"/>
    </source>
</evidence>
<feature type="transmembrane region" description="Helical" evidence="6">
    <location>
        <begin position="356"/>
        <end position="374"/>
    </location>
</feature>
<evidence type="ECO:0000313" key="8">
    <source>
        <dbReference type="Proteomes" id="UP000277094"/>
    </source>
</evidence>
<dbReference type="PANTHER" id="PTHR30250:SF31">
    <property type="entry name" value="INNER MEMBRANE PROTEIN YGHQ"/>
    <property type="match status" value="1"/>
</dbReference>
<feature type="transmembrane region" description="Helical" evidence="6">
    <location>
        <begin position="93"/>
        <end position="112"/>
    </location>
</feature>
<dbReference type="InterPro" id="IPR002797">
    <property type="entry name" value="Polysacc_synth"/>
</dbReference>
<proteinExistence type="predicted"/>
<accession>A0A3N0DY05</accession>
<evidence type="ECO:0000313" key="7">
    <source>
        <dbReference type="EMBL" id="RNL80376.1"/>
    </source>
</evidence>
<sequence length="392" mass="40859">MNIAIYAFTILAAHDLGPDPFGALTALLNVTLVAAVLSLALQATAARRIAREPDDAALVEDIILKVGLRTALGLGAFFLALSPGVNAVLKLHSLPTAIMLAVAVVPLTVMGAQAGVLQGERRWVPLAALYVAAGVPRLIIGVALLAWRPDESVAFLAVTISVFAPVLVGWWALRDRPHGQPPTGDHTARALWSETVYNSQALLAFLALSSLDIVIARNTLEPKEAGLYAAGLILVKAVAFLPQFVVVLAFPDIGADEAPRAALLVSLLIISVIGLVATLGVKLLPDLALVFVGGDQYDAVSGRLWAFALLGTVISLVQLLVYSVLARPTRLSVAVLWAGLVALVAVGSSSSSVTGLIERVLVIDAVLLVVLLAVSLRRLGQQAPVTPAVGTD</sequence>
<keyword evidence="2" id="KW-1003">Cell membrane</keyword>
<dbReference type="Proteomes" id="UP000277094">
    <property type="component" value="Unassembled WGS sequence"/>
</dbReference>
<organism evidence="7 8">
    <name type="scientific">Nocardioides marmorisolisilvae</name>
    <dbReference type="NCBI Taxonomy" id="1542737"/>
    <lineage>
        <taxon>Bacteria</taxon>
        <taxon>Bacillati</taxon>
        <taxon>Actinomycetota</taxon>
        <taxon>Actinomycetes</taxon>
        <taxon>Propionibacteriales</taxon>
        <taxon>Nocardioidaceae</taxon>
        <taxon>Nocardioides</taxon>
    </lineage>
</organism>
<dbReference type="InterPro" id="IPR050833">
    <property type="entry name" value="Poly_Biosynth_Transport"/>
</dbReference>
<keyword evidence="4 6" id="KW-1133">Transmembrane helix</keyword>
<reference evidence="7 8" key="1">
    <citation type="submission" date="2018-11" db="EMBL/GenBank/DDBJ databases">
        <authorList>
            <person name="Li F."/>
        </authorList>
    </citation>
    <scope>NUCLEOTIDE SEQUENCE [LARGE SCALE GENOMIC DNA]</scope>
    <source>
        <strain evidence="7 8">KIS18-7</strain>
    </source>
</reference>
<feature type="transmembrane region" description="Helical" evidence="6">
    <location>
        <begin position="304"/>
        <end position="324"/>
    </location>
</feature>
<keyword evidence="8" id="KW-1185">Reference proteome</keyword>
<feature type="transmembrane region" description="Helical" evidence="6">
    <location>
        <begin position="21"/>
        <end position="41"/>
    </location>
</feature>
<dbReference type="OrthoDB" id="5140599at2"/>
<comment type="caution">
    <text evidence="7">The sequence shown here is derived from an EMBL/GenBank/DDBJ whole genome shotgun (WGS) entry which is preliminary data.</text>
</comment>